<dbReference type="PANTHER" id="PTHR12956">
    <property type="entry name" value="ALKALINE CERAMIDASE-RELATED"/>
    <property type="match status" value="1"/>
</dbReference>
<proteinExistence type="predicted"/>
<dbReference type="Proteomes" id="UP000824890">
    <property type="component" value="Unassembled WGS sequence"/>
</dbReference>
<organism evidence="2 3">
    <name type="scientific">Brassica napus</name>
    <name type="common">Rape</name>
    <dbReference type="NCBI Taxonomy" id="3708"/>
    <lineage>
        <taxon>Eukaryota</taxon>
        <taxon>Viridiplantae</taxon>
        <taxon>Streptophyta</taxon>
        <taxon>Embryophyta</taxon>
        <taxon>Tracheophyta</taxon>
        <taxon>Spermatophyta</taxon>
        <taxon>Magnoliopsida</taxon>
        <taxon>eudicotyledons</taxon>
        <taxon>Gunneridae</taxon>
        <taxon>Pentapetalae</taxon>
        <taxon>rosids</taxon>
        <taxon>malvids</taxon>
        <taxon>Brassicales</taxon>
        <taxon>Brassicaceae</taxon>
        <taxon>Brassiceae</taxon>
        <taxon>Brassica</taxon>
    </lineage>
</organism>
<sequence length="323" mass="35947">MNFNLLLTPVHLNQKLCSIDCLISHVLGLESPLPVLLSIRSVSSITVRLSSSVSTISGVLGFINDRRVPPLERLLCRIGVTIPFVGDDQVLLPSFYQSKRGSFDIHLIKHAINSFGHDLHLMCVKLCIGGAFPVCLAPLQTIFIGFHGQIRVDREEEEGGLEKELSSAFLCQRRDRTIGEISGGITYQELEGLADPMRKEVLMPPEELENLNILERKESSSPVKKLMYLTGTDSSSHVSESVSVHSGFFNENGGFRISDEDKKFMRGCQIVVSTCAFGGGNNLYQPIGMSKASTQKFANLRFGMMLHSQHRKQRVVRLARIRF</sequence>
<evidence type="ECO:0000313" key="3">
    <source>
        <dbReference type="Proteomes" id="UP000824890"/>
    </source>
</evidence>
<dbReference type="EMBL" id="JAGKQM010000003">
    <property type="protein sequence ID" value="KAH0936305.1"/>
    <property type="molecule type" value="Genomic_DNA"/>
</dbReference>
<evidence type="ECO:0000259" key="1">
    <source>
        <dbReference type="Pfam" id="PF04765"/>
    </source>
</evidence>
<gene>
    <name evidence="2" type="ORF">HID58_013422</name>
</gene>
<feature type="domain" description="TOD1/MUCI70 glycosyltransferase-like" evidence="1">
    <location>
        <begin position="233"/>
        <end position="300"/>
    </location>
</feature>
<dbReference type="InterPro" id="IPR048354">
    <property type="entry name" value="TOD1_MUCI70_glycTrfase_dom"/>
</dbReference>
<dbReference type="InterPro" id="IPR006852">
    <property type="entry name" value="TOD1_MUCI70"/>
</dbReference>
<keyword evidence="3" id="KW-1185">Reference proteome</keyword>
<name>A0ABQ8E3V6_BRANA</name>
<accession>A0ABQ8E3V6</accession>
<evidence type="ECO:0000313" key="2">
    <source>
        <dbReference type="EMBL" id="KAH0936305.1"/>
    </source>
</evidence>
<comment type="caution">
    <text evidence="2">The sequence shown here is derived from an EMBL/GenBank/DDBJ whole genome shotgun (WGS) entry which is preliminary data.</text>
</comment>
<reference evidence="2 3" key="1">
    <citation type="submission" date="2021-05" db="EMBL/GenBank/DDBJ databases">
        <title>Genome Assembly of Synthetic Allotetraploid Brassica napus Reveals Homoeologous Exchanges between Subgenomes.</title>
        <authorList>
            <person name="Davis J.T."/>
        </authorList>
    </citation>
    <scope>NUCLEOTIDE SEQUENCE [LARGE SCALE GENOMIC DNA]</scope>
    <source>
        <strain evidence="3">cv. Da-Ae</strain>
        <tissue evidence="2">Seedling</tissue>
    </source>
</reference>
<dbReference type="Pfam" id="PF04765">
    <property type="entry name" value="TOD1_MUCI70"/>
    <property type="match status" value="1"/>
</dbReference>
<dbReference type="PANTHER" id="PTHR12956:SF17">
    <property type="entry name" value="OS01G0749100 PROTEIN"/>
    <property type="match status" value="1"/>
</dbReference>
<protein>
    <recommendedName>
        <fullName evidence="1">TOD1/MUCI70 glycosyltransferase-like domain-containing protein</fullName>
    </recommendedName>
</protein>